<dbReference type="EMBL" id="JAGPYM010000004">
    <property type="protein sequence ID" value="KAH6895208.1"/>
    <property type="molecule type" value="Genomic_DNA"/>
</dbReference>
<keyword evidence="3" id="KW-1185">Reference proteome</keyword>
<gene>
    <name evidence="2" type="ORF">B0T10DRAFT_210406</name>
</gene>
<evidence type="ECO:0000256" key="1">
    <source>
        <dbReference type="SAM" id="SignalP"/>
    </source>
</evidence>
<feature type="chain" id="PRO_5040327925" description="Secreted protein" evidence="1">
    <location>
        <begin position="23"/>
        <end position="73"/>
    </location>
</feature>
<keyword evidence="1" id="KW-0732">Signal</keyword>
<sequence>MPCDASSQLCLIWVFFLQGTSQLGLISTLWATPEAYCRGFCKLLHSKPWLSACFPEPGRAAWLLAQPCLATRG</sequence>
<feature type="signal peptide" evidence="1">
    <location>
        <begin position="1"/>
        <end position="22"/>
    </location>
</feature>
<reference evidence="2 3" key="1">
    <citation type="journal article" date="2021" name="Nat. Commun.">
        <title>Genetic determinants of endophytism in the Arabidopsis root mycobiome.</title>
        <authorList>
            <person name="Mesny F."/>
            <person name="Miyauchi S."/>
            <person name="Thiergart T."/>
            <person name="Pickel B."/>
            <person name="Atanasova L."/>
            <person name="Karlsson M."/>
            <person name="Huettel B."/>
            <person name="Barry K.W."/>
            <person name="Haridas S."/>
            <person name="Chen C."/>
            <person name="Bauer D."/>
            <person name="Andreopoulos W."/>
            <person name="Pangilinan J."/>
            <person name="LaButti K."/>
            <person name="Riley R."/>
            <person name="Lipzen A."/>
            <person name="Clum A."/>
            <person name="Drula E."/>
            <person name="Henrissat B."/>
            <person name="Kohler A."/>
            <person name="Grigoriev I.V."/>
            <person name="Martin F.M."/>
            <person name="Hacquard S."/>
        </authorList>
    </citation>
    <scope>NUCLEOTIDE SEQUENCE [LARGE SCALE GENOMIC DNA]</scope>
    <source>
        <strain evidence="2 3">MPI-CAGE-CH-0241</strain>
    </source>
</reference>
<protein>
    <recommendedName>
        <fullName evidence="4">Secreted protein</fullName>
    </recommendedName>
</protein>
<name>A0A9P9ASW7_9HYPO</name>
<evidence type="ECO:0000313" key="3">
    <source>
        <dbReference type="Proteomes" id="UP000777438"/>
    </source>
</evidence>
<evidence type="ECO:0000313" key="2">
    <source>
        <dbReference type="EMBL" id="KAH6895208.1"/>
    </source>
</evidence>
<dbReference type="AlphaFoldDB" id="A0A9P9ASW7"/>
<dbReference type="Proteomes" id="UP000777438">
    <property type="component" value="Unassembled WGS sequence"/>
</dbReference>
<organism evidence="2 3">
    <name type="scientific">Thelonectria olida</name>
    <dbReference type="NCBI Taxonomy" id="1576542"/>
    <lineage>
        <taxon>Eukaryota</taxon>
        <taxon>Fungi</taxon>
        <taxon>Dikarya</taxon>
        <taxon>Ascomycota</taxon>
        <taxon>Pezizomycotina</taxon>
        <taxon>Sordariomycetes</taxon>
        <taxon>Hypocreomycetidae</taxon>
        <taxon>Hypocreales</taxon>
        <taxon>Nectriaceae</taxon>
        <taxon>Thelonectria</taxon>
    </lineage>
</organism>
<comment type="caution">
    <text evidence="2">The sequence shown here is derived from an EMBL/GenBank/DDBJ whole genome shotgun (WGS) entry which is preliminary data.</text>
</comment>
<accession>A0A9P9ASW7</accession>
<proteinExistence type="predicted"/>
<evidence type="ECO:0008006" key="4">
    <source>
        <dbReference type="Google" id="ProtNLM"/>
    </source>
</evidence>